<comment type="caution">
    <text evidence="3">The sequence shown here is derived from an EMBL/GenBank/DDBJ whole genome shotgun (WGS) entry which is preliminary data.</text>
</comment>
<dbReference type="EMBL" id="JBHSDV010000006">
    <property type="protein sequence ID" value="MFC4389110.1"/>
    <property type="molecule type" value="Genomic_DNA"/>
</dbReference>
<evidence type="ECO:0000313" key="3">
    <source>
        <dbReference type="EMBL" id="MFC4389110.1"/>
    </source>
</evidence>
<gene>
    <name evidence="3" type="ORF">ACFOZ1_15115</name>
</gene>
<dbReference type="CDD" id="cd00093">
    <property type="entry name" value="HTH_XRE"/>
    <property type="match status" value="1"/>
</dbReference>
<dbReference type="RefSeq" id="WP_390200613.1">
    <property type="nucleotide sequence ID" value="NZ_JBHSDV010000006.1"/>
</dbReference>
<reference evidence="4" key="1">
    <citation type="journal article" date="2019" name="Int. J. Syst. Evol. Microbiol.">
        <title>The Global Catalogue of Microorganisms (GCM) 10K type strain sequencing project: providing services to taxonomists for standard genome sequencing and annotation.</title>
        <authorList>
            <consortium name="The Broad Institute Genomics Platform"/>
            <consortium name="The Broad Institute Genome Sequencing Center for Infectious Disease"/>
            <person name="Wu L."/>
            <person name="Ma J."/>
        </authorList>
    </citation>
    <scope>NUCLEOTIDE SEQUENCE [LARGE SCALE GENOMIC DNA]</scope>
    <source>
        <strain evidence="4">KACC 14058</strain>
    </source>
</reference>
<organism evidence="3 4">
    <name type="scientific">Gracilibacillus marinus</name>
    <dbReference type="NCBI Taxonomy" id="630535"/>
    <lineage>
        <taxon>Bacteria</taxon>
        <taxon>Bacillati</taxon>
        <taxon>Bacillota</taxon>
        <taxon>Bacilli</taxon>
        <taxon>Bacillales</taxon>
        <taxon>Bacillaceae</taxon>
        <taxon>Gracilibacillus</taxon>
    </lineage>
</organism>
<evidence type="ECO:0000256" key="1">
    <source>
        <dbReference type="ARBA" id="ARBA00023125"/>
    </source>
</evidence>
<name>A0ABV8W1C8_9BACI</name>
<dbReference type="Pfam" id="PF01381">
    <property type="entry name" value="HTH_3"/>
    <property type="match status" value="1"/>
</dbReference>
<keyword evidence="1" id="KW-0238">DNA-binding</keyword>
<protein>
    <submittedName>
        <fullName evidence="3">Helix-turn-helix transcriptional regulator</fullName>
    </submittedName>
</protein>
<feature type="domain" description="HTH cro/C1-type" evidence="2">
    <location>
        <begin position="6"/>
        <end position="61"/>
    </location>
</feature>
<sequence>MKNTRLIEARKNKNLNQTELAEILGFSGKQSVANWENGYSNPTLETAIRLSEVLEKDIKFLFGNKVQDSHTKNISAS</sequence>
<accession>A0ABV8W1C8</accession>
<dbReference type="PROSITE" id="PS50943">
    <property type="entry name" value="HTH_CROC1"/>
    <property type="match status" value="1"/>
</dbReference>
<evidence type="ECO:0000313" key="4">
    <source>
        <dbReference type="Proteomes" id="UP001595880"/>
    </source>
</evidence>
<keyword evidence="4" id="KW-1185">Reference proteome</keyword>
<dbReference type="SMART" id="SM00530">
    <property type="entry name" value="HTH_XRE"/>
    <property type="match status" value="1"/>
</dbReference>
<dbReference type="PANTHER" id="PTHR46558:SF4">
    <property type="entry name" value="DNA-BIDING PHAGE PROTEIN"/>
    <property type="match status" value="1"/>
</dbReference>
<dbReference type="InterPro" id="IPR010982">
    <property type="entry name" value="Lambda_DNA-bd_dom_sf"/>
</dbReference>
<dbReference type="Gene3D" id="1.10.260.40">
    <property type="entry name" value="lambda repressor-like DNA-binding domains"/>
    <property type="match status" value="1"/>
</dbReference>
<evidence type="ECO:0000259" key="2">
    <source>
        <dbReference type="PROSITE" id="PS50943"/>
    </source>
</evidence>
<proteinExistence type="predicted"/>
<dbReference type="SUPFAM" id="SSF47413">
    <property type="entry name" value="lambda repressor-like DNA-binding domains"/>
    <property type="match status" value="1"/>
</dbReference>
<dbReference type="Proteomes" id="UP001595880">
    <property type="component" value="Unassembled WGS sequence"/>
</dbReference>
<dbReference type="PANTHER" id="PTHR46558">
    <property type="entry name" value="TRACRIPTIONAL REGULATORY PROTEIN-RELATED-RELATED"/>
    <property type="match status" value="1"/>
</dbReference>
<dbReference type="InterPro" id="IPR001387">
    <property type="entry name" value="Cro/C1-type_HTH"/>
</dbReference>